<evidence type="ECO:0000313" key="3">
    <source>
        <dbReference type="Proteomes" id="UP000190834"/>
    </source>
</evidence>
<evidence type="ECO:0000313" key="2">
    <source>
        <dbReference type="EMBL" id="SJZ68254.1"/>
    </source>
</evidence>
<keyword evidence="1" id="KW-1133">Transmembrane helix</keyword>
<keyword evidence="1" id="KW-0472">Membrane</keyword>
<dbReference type="InterPro" id="IPR020010">
    <property type="entry name" value="CHP03503"/>
</dbReference>
<evidence type="ECO:0000256" key="1">
    <source>
        <dbReference type="SAM" id="Phobius"/>
    </source>
</evidence>
<dbReference type="RefSeq" id="WP_078925436.1">
    <property type="nucleotide sequence ID" value="NZ_FUXB01000004.1"/>
</dbReference>
<dbReference type="NCBIfam" id="TIGR03503">
    <property type="entry name" value="TIGR03503 family protein"/>
    <property type="match status" value="1"/>
</dbReference>
<dbReference type="GeneID" id="70582961"/>
<organism evidence="2 3">
    <name type="scientific">Vibrio cincinnatiensis DSM 19608</name>
    <dbReference type="NCBI Taxonomy" id="1123491"/>
    <lineage>
        <taxon>Bacteria</taxon>
        <taxon>Pseudomonadati</taxon>
        <taxon>Pseudomonadota</taxon>
        <taxon>Gammaproteobacteria</taxon>
        <taxon>Vibrionales</taxon>
        <taxon>Vibrionaceae</taxon>
        <taxon>Vibrio</taxon>
    </lineage>
</organism>
<protein>
    <submittedName>
        <fullName evidence="2">TIGR03503 family protein</fullName>
    </submittedName>
</protein>
<gene>
    <name evidence="2" type="ORF">SAMN02745782_01072</name>
</gene>
<dbReference type="NCBIfam" id="NF041940">
    <property type="entry name" value="choice_anch_X"/>
    <property type="match status" value="1"/>
</dbReference>
<dbReference type="AlphaFoldDB" id="A0A1T4MN93"/>
<sequence length="416" mass="47205">MWRIGIAILGWLLSVNVLASNESVMSLLDNRFRVDSTISQITFVIYREKNSQPVVLVRPDGTKYYARHHPDNVRWYEEPSMDIVSIDQPMPGPWQAVGKVSPKNNIRLISHLQMVSDVLPSRLYQGEEIKFTARLLSDGKPLLLRDFLDRVNLTVTFTKYVENEQTVSENVRPLPIEVGVFSDDGRGLDEKPGDGVFTVALPITLEPDKYRVRITSGNGVFLRAQEQEVLVYPSPITTTFIQSRSENQPHQVIFSGESGMIQPGSLAGQVTHKGAYQEPFLTQAQADEQSLSLNFSIPNSGEYGHYSWHGMLYATDLGTKRPLIFPIKERTYSVVSEIDLSTTRRMQEAELENLRRLQQEQLIIQMREESRKKALIYIVLGNVAVILFILIGWFIHRKLKAKAAATPELQLNVPKK</sequence>
<dbReference type="EMBL" id="FUXB01000004">
    <property type="protein sequence ID" value="SJZ68254.1"/>
    <property type="molecule type" value="Genomic_DNA"/>
</dbReference>
<feature type="transmembrane region" description="Helical" evidence="1">
    <location>
        <begin position="374"/>
        <end position="395"/>
    </location>
</feature>
<accession>A0A1T4MN93</accession>
<proteinExistence type="predicted"/>
<reference evidence="3" key="1">
    <citation type="submission" date="2017-02" db="EMBL/GenBank/DDBJ databases">
        <authorList>
            <person name="Varghese N."/>
            <person name="Submissions S."/>
        </authorList>
    </citation>
    <scope>NUCLEOTIDE SEQUENCE [LARGE SCALE GENOMIC DNA]</scope>
    <source>
        <strain evidence="3">DSM 19608</strain>
    </source>
</reference>
<keyword evidence="1" id="KW-0812">Transmembrane</keyword>
<dbReference type="STRING" id="1123491.SAMN02745782_01072"/>
<dbReference type="OrthoDB" id="798937at2"/>
<name>A0A1T4MN93_VIBCI</name>
<keyword evidence="3" id="KW-1185">Reference proteome</keyword>
<dbReference type="Proteomes" id="UP000190834">
    <property type="component" value="Unassembled WGS sequence"/>
</dbReference>